<evidence type="ECO:0000259" key="16">
    <source>
        <dbReference type="Pfam" id="PF16535"/>
    </source>
</evidence>
<feature type="region of interest" description="Disordered" evidence="13">
    <location>
        <begin position="54"/>
        <end position="97"/>
    </location>
</feature>
<dbReference type="Gene3D" id="1.20.120.330">
    <property type="entry name" value="Nucleotidyltransferases domain 2"/>
    <property type="match status" value="2"/>
</dbReference>
<evidence type="ECO:0000256" key="7">
    <source>
        <dbReference type="ARBA" id="ARBA00022989"/>
    </source>
</evidence>
<dbReference type="RefSeq" id="WP_189535712.1">
    <property type="nucleotide sequence ID" value="NZ_BMYX01000019.1"/>
</dbReference>
<evidence type="ECO:0000256" key="13">
    <source>
        <dbReference type="SAM" id="MobiDB-lite"/>
    </source>
</evidence>
<name>A0A918P515_9NEIS</name>
<comment type="subcellular location">
    <subcellularLocation>
        <location evidence="1">Host membrane</location>
    </subcellularLocation>
    <subcellularLocation>
        <location evidence="2">Secreted</location>
    </subcellularLocation>
</comment>
<feature type="compositionally biased region" description="Basic and acidic residues" evidence="13">
    <location>
        <begin position="77"/>
        <end position="93"/>
    </location>
</feature>
<evidence type="ECO:0000256" key="11">
    <source>
        <dbReference type="ARBA" id="ARBA00035640"/>
    </source>
</evidence>
<comment type="function">
    <text evidence="10">Plays a role in the bacterium-induced formation of multinucleated giant cell (MNGC), which is formed after host cell fusion, as well as in the intercellular spreading of bacteria and in the induction of apoptosis in macrophages. May act in concert with other effector proteins to induce fusion of host cell membranes.</text>
</comment>
<organism evidence="17 18">
    <name type="scientific">Paludibacterium paludis</name>
    <dbReference type="NCBI Taxonomy" id="1225769"/>
    <lineage>
        <taxon>Bacteria</taxon>
        <taxon>Pseudomonadati</taxon>
        <taxon>Pseudomonadota</taxon>
        <taxon>Betaproteobacteria</taxon>
        <taxon>Neisseriales</taxon>
        <taxon>Chromobacteriaceae</taxon>
        <taxon>Paludibacterium</taxon>
    </lineage>
</organism>
<keyword evidence="8" id="KW-0843">Virulence</keyword>
<feature type="domain" description="Translocator protein BipB-like C-terminal" evidence="15">
    <location>
        <begin position="310"/>
        <end position="631"/>
    </location>
</feature>
<feature type="domain" description="IpaB/BipB/SctE N-terminal" evidence="16">
    <location>
        <begin position="132"/>
        <end position="279"/>
    </location>
</feature>
<feature type="region of interest" description="Disordered" evidence="13">
    <location>
        <begin position="106"/>
        <end position="125"/>
    </location>
</feature>
<evidence type="ECO:0000256" key="12">
    <source>
        <dbReference type="SAM" id="Coils"/>
    </source>
</evidence>
<evidence type="ECO:0000256" key="3">
    <source>
        <dbReference type="ARBA" id="ARBA00018823"/>
    </source>
</evidence>
<evidence type="ECO:0000256" key="6">
    <source>
        <dbReference type="ARBA" id="ARBA00022870"/>
    </source>
</evidence>
<dbReference type="GO" id="GO:0016020">
    <property type="term" value="C:membrane"/>
    <property type="evidence" value="ECO:0007669"/>
    <property type="project" value="InterPro"/>
</dbReference>
<comment type="caution">
    <text evidence="17">The sequence shown here is derived from an EMBL/GenBank/DDBJ whole genome shotgun (WGS) entry which is preliminary data.</text>
</comment>
<evidence type="ECO:0000256" key="10">
    <source>
        <dbReference type="ARBA" id="ARBA00025490"/>
    </source>
</evidence>
<sequence length="635" mass="65422">MTAINFNINRAAVPSSLAKEAVRLTRSQAGSLVGEADHAVQHLLATFAAEGANDPVTGKRRANAPQLRSPVKGFVVPRDEARETPASTRDNHAGETAGREVSFAAMGDTGPATSASAGTQASASQTAHRDAASSLTELLAYLAKLVGATSVQTLQTNIGIFQDMMSAQVAASAAASLEYAAQVAAMNAASAQLQQDLDAAQQTKNALDQASQSATKAHAALDALSPKDKGYQDAKAKADAADAKVATLSSKYKDATDAVSLASKAADEASAKASAVLNLLDVGGMNRQSDSSLQGNLDAHRDAQSELVGLMARLSALIGDSNDENLKTQADIQQQSNIAREKDLEKQSSDYEAKVAKQEHLNKAMGCVGKILGALLCVIGAVAAVFSGGASLALFAVGLALTVADKICKKVTGTSFIEKAMEPLTKLMQKLASAISSLVTKALEAVGVPKDKAELAGSIIGGVVAALAVVAAMVGAAFVAKGAASKMAGVMTKTLEKTIGKLIPQVLKDVAEDAGAMVSKGFGRVRSFLGAGDEVSAQRMAKRAQMMHTGLNAASQVTQSGLEIGSADAGKKANDALANLKLYERAGEVLNDLFSHMLDTWQQQSGVMEDFLKEMSSVIANINQTGIAIAQKAAI</sequence>
<keyword evidence="6" id="KW-1043">Host membrane</keyword>
<dbReference type="AlphaFoldDB" id="A0A918P515"/>
<evidence type="ECO:0000256" key="9">
    <source>
        <dbReference type="ARBA" id="ARBA00023136"/>
    </source>
</evidence>
<protein>
    <recommendedName>
        <fullName evidence="3">Translocator protein BipB</fullName>
    </recommendedName>
</protein>
<dbReference type="GO" id="GO:0033644">
    <property type="term" value="C:host cell membrane"/>
    <property type="evidence" value="ECO:0007669"/>
    <property type="project" value="UniProtKB-SubCell"/>
</dbReference>
<keyword evidence="4" id="KW-0964">Secreted</keyword>
<dbReference type="EMBL" id="BMYX01000019">
    <property type="protein sequence ID" value="GGY23936.1"/>
    <property type="molecule type" value="Genomic_DNA"/>
</dbReference>
<dbReference type="InterPro" id="IPR032391">
    <property type="entry name" value="IpaB/BipB/SctE_N"/>
</dbReference>
<dbReference type="PRINTS" id="PR01375">
    <property type="entry name" value="BACINVASINB"/>
</dbReference>
<evidence type="ECO:0000259" key="15">
    <source>
        <dbReference type="Pfam" id="PF04888"/>
    </source>
</evidence>
<dbReference type="GO" id="GO:0005576">
    <property type="term" value="C:extracellular region"/>
    <property type="evidence" value="ECO:0007669"/>
    <property type="project" value="UniProtKB-SubCell"/>
</dbReference>
<reference evidence="17" key="1">
    <citation type="journal article" date="2014" name="Int. J. Syst. Evol. Microbiol.">
        <title>Complete genome sequence of Corynebacterium casei LMG S-19264T (=DSM 44701T), isolated from a smear-ripened cheese.</title>
        <authorList>
            <consortium name="US DOE Joint Genome Institute (JGI-PGF)"/>
            <person name="Walter F."/>
            <person name="Albersmeier A."/>
            <person name="Kalinowski J."/>
            <person name="Ruckert C."/>
        </authorList>
    </citation>
    <scope>NUCLEOTIDE SEQUENCE</scope>
    <source>
        <strain evidence="17">KCTC 32182</strain>
    </source>
</reference>
<evidence type="ECO:0000313" key="18">
    <source>
        <dbReference type="Proteomes" id="UP000645257"/>
    </source>
</evidence>
<feature type="transmembrane region" description="Helical" evidence="14">
    <location>
        <begin position="371"/>
        <end position="404"/>
    </location>
</feature>
<keyword evidence="7 14" id="KW-1133">Transmembrane helix</keyword>
<proteinExistence type="inferred from homology"/>
<keyword evidence="18" id="KW-1185">Reference proteome</keyword>
<dbReference type="Pfam" id="PF04888">
    <property type="entry name" value="SseC"/>
    <property type="match status" value="1"/>
</dbReference>
<keyword evidence="5 14" id="KW-0812">Transmembrane</keyword>
<keyword evidence="9 14" id="KW-0472">Membrane</keyword>
<evidence type="ECO:0000256" key="5">
    <source>
        <dbReference type="ARBA" id="ARBA00022692"/>
    </source>
</evidence>
<evidence type="ECO:0000256" key="8">
    <source>
        <dbReference type="ARBA" id="ARBA00023026"/>
    </source>
</evidence>
<evidence type="ECO:0000256" key="14">
    <source>
        <dbReference type="SAM" id="Phobius"/>
    </source>
</evidence>
<evidence type="ECO:0000256" key="2">
    <source>
        <dbReference type="ARBA" id="ARBA00004613"/>
    </source>
</evidence>
<feature type="transmembrane region" description="Helical" evidence="14">
    <location>
        <begin position="455"/>
        <end position="479"/>
    </location>
</feature>
<evidence type="ECO:0000313" key="17">
    <source>
        <dbReference type="EMBL" id="GGY23936.1"/>
    </source>
</evidence>
<dbReference type="Proteomes" id="UP000645257">
    <property type="component" value="Unassembled WGS sequence"/>
</dbReference>
<gene>
    <name evidence="17" type="primary">sipB</name>
    <name evidence="17" type="ORF">GCM10011289_29570</name>
</gene>
<dbReference type="Pfam" id="PF16535">
    <property type="entry name" value="T3SSipB"/>
    <property type="match status" value="1"/>
</dbReference>
<feature type="compositionally biased region" description="Low complexity" evidence="13">
    <location>
        <begin position="109"/>
        <end position="125"/>
    </location>
</feature>
<evidence type="ECO:0000256" key="4">
    <source>
        <dbReference type="ARBA" id="ARBA00022525"/>
    </source>
</evidence>
<evidence type="ECO:0000256" key="1">
    <source>
        <dbReference type="ARBA" id="ARBA00004551"/>
    </source>
</evidence>
<feature type="coiled-coil region" evidence="12">
    <location>
        <begin position="183"/>
        <end position="251"/>
    </location>
</feature>
<dbReference type="InterPro" id="IPR006972">
    <property type="entry name" value="BipB-like_C"/>
</dbReference>
<accession>A0A918P515</accession>
<keyword evidence="12" id="KW-0175">Coiled coil</keyword>
<comment type="similarity">
    <text evidence="11">Belongs to the SctE/SipB/YopB family.</text>
</comment>
<dbReference type="InterPro" id="IPR003895">
    <property type="entry name" value="T3SS_SctE/BipB"/>
</dbReference>
<reference evidence="17" key="2">
    <citation type="submission" date="2020-09" db="EMBL/GenBank/DDBJ databases">
        <authorList>
            <person name="Sun Q."/>
            <person name="Kim S."/>
        </authorList>
    </citation>
    <scope>NUCLEOTIDE SEQUENCE</scope>
    <source>
        <strain evidence="17">KCTC 32182</strain>
    </source>
</reference>